<sequence length="529" mass="57732">MIEAHSANIIGSTLLLVTDGNENRGPYIADVKPGIVSKGIKVDTLAYGVNADPALEALAFATGANSFFYTGSDNATGLDESFDTLVTSKEQSLQILSSSVFLRSGLHTNVAFLIDANTGRDINVRISLTITTAVVNITIETPSGILINRSSTQETDNGIPSIQLEGDNEEGEYQIQLSTDSTLDISGTILVTSKRKNSSTTYETVELTGWLSENIFDVLSMKRLSLYASLQKGYAPVVYGNVSALIEDGNGNTMELRLKDDGIGSDVEANDGVYSATILPSSILSTGRHFVKVIASNLEGKAKLLVMDEEQSDMYEIVPKEDTVVNFQREKVIEGFSVNSSSIPHIQNDTIPPSRITSLSIRNYSTVEQVFTLEWVAPGDDFEYGQVSKYDIRIAENSQSLRQDPDSENMLVGPTRPKMAGEIEIFVIKPNKSEENDTYYIGIRGIDEMDNYGEMSNILSISVLTDPQWLSESDTDQENEGLSLVHIVLIAVGAFVFLLVVIICFRKSQGGTKQDPKQAKSFTNNAYVV</sequence>
<keyword evidence="1" id="KW-1133">Transmembrane helix</keyword>
<dbReference type="NCBIfam" id="NF041940">
    <property type="entry name" value="choice_anch_X"/>
    <property type="match status" value="1"/>
</dbReference>
<accession>A0AA88YQ23</accession>
<reference evidence="2" key="1">
    <citation type="submission" date="2019-08" db="EMBL/GenBank/DDBJ databases">
        <title>The improved chromosome-level genome for the pearl oyster Pinctada fucata martensii using PacBio sequencing and Hi-C.</title>
        <authorList>
            <person name="Zheng Z."/>
        </authorList>
    </citation>
    <scope>NUCLEOTIDE SEQUENCE</scope>
    <source>
        <strain evidence="2">ZZ-2019</strain>
        <tissue evidence="2">Adductor muscle</tissue>
    </source>
</reference>
<name>A0AA88YQ23_PINIB</name>
<comment type="caution">
    <text evidence="2">The sequence shown here is derived from an EMBL/GenBank/DDBJ whole genome shotgun (WGS) entry which is preliminary data.</text>
</comment>
<dbReference type="Proteomes" id="UP001186944">
    <property type="component" value="Unassembled WGS sequence"/>
</dbReference>
<keyword evidence="1" id="KW-0812">Transmembrane</keyword>
<proteinExistence type="predicted"/>
<evidence type="ECO:0000313" key="2">
    <source>
        <dbReference type="EMBL" id="KAK3104352.1"/>
    </source>
</evidence>
<dbReference type="AlphaFoldDB" id="A0AA88YQ23"/>
<dbReference type="EMBL" id="VSWD01000004">
    <property type="protein sequence ID" value="KAK3104352.1"/>
    <property type="molecule type" value="Genomic_DNA"/>
</dbReference>
<gene>
    <name evidence="2" type="ORF">FSP39_000118</name>
</gene>
<protein>
    <recommendedName>
        <fullName evidence="4">VWFA domain-containing protein</fullName>
    </recommendedName>
</protein>
<keyword evidence="1" id="KW-0472">Membrane</keyword>
<evidence type="ECO:0000256" key="1">
    <source>
        <dbReference type="SAM" id="Phobius"/>
    </source>
</evidence>
<evidence type="ECO:0000313" key="3">
    <source>
        <dbReference type="Proteomes" id="UP001186944"/>
    </source>
</evidence>
<evidence type="ECO:0008006" key="4">
    <source>
        <dbReference type="Google" id="ProtNLM"/>
    </source>
</evidence>
<organism evidence="2 3">
    <name type="scientific">Pinctada imbricata</name>
    <name type="common">Atlantic pearl-oyster</name>
    <name type="synonym">Pinctada martensii</name>
    <dbReference type="NCBI Taxonomy" id="66713"/>
    <lineage>
        <taxon>Eukaryota</taxon>
        <taxon>Metazoa</taxon>
        <taxon>Spiralia</taxon>
        <taxon>Lophotrochozoa</taxon>
        <taxon>Mollusca</taxon>
        <taxon>Bivalvia</taxon>
        <taxon>Autobranchia</taxon>
        <taxon>Pteriomorphia</taxon>
        <taxon>Pterioida</taxon>
        <taxon>Pterioidea</taxon>
        <taxon>Pteriidae</taxon>
        <taxon>Pinctada</taxon>
    </lineage>
</organism>
<feature type="transmembrane region" description="Helical" evidence="1">
    <location>
        <begin position="484"/>
        <end position="505"/>
    </location>
</feature>
<keyword evidence="3" id="KW-1185">Reference proteome</keyword>